<evidence type="ECO:0000313" key="4">
    <source>
        <dbReference type="Proteomes" id="UP000826271"/>
    </source>
</evidence>
<dbReference type="InterPro" id="IPR002075">
    <property type="entry name" value="NTF2_dom"/>
</dbReference>
<protein>
    <recommendedName>
        <fullName evidence="2">NTF2 domain-containing protein</fullName>
    </recommendedName>
</protein>
<name>A0AAV6XGC2_9LAMI</name>
<dbReference type="InterPro" id="IPR018222">
    <property type="entry name" value="Nuclear_transport_factor_2_euk"/>
</dbReference>
<dbReference type="GO" id="GO:0005829">
    <property type="term" value="C:cytosol"/>
    <property type="evidence" value="ECO:0007669"/>
    <property type="project" value="TreeGrafter"/>
</dbReference>
<dbReference type="GO" id="GO:1990904">
    <property type="term" value="C:ribonucleoprotein complex"/>
    <property type="evidence" value="ECO:0007669"/>
    <property type="project" value="TreeGrafter"/>
</dbReference>
<dbReference type="Gene3D" id="3.10.450.50">
    <property type="match status" value="2"/>
</dbReference>
<proteinExistence type="predicted"/>
<dbReference type="PROSITE" id="PS50177">
    <property type="entry name" value="NTF2_DOMAIN"/>
    <property type="match status" value="1"/>
</dbReference>
<evidence type="ECO:0000259" key="2">
    <source>
        <dbReference type="PROSITE" id="PS50177"/>
    </source>
</evidence>
<sequence length="190" mass="21385">MAVATTTRTVVAALTPQLVSPQFVGNAFVQLYILHHSLRLVHQFYQDISKLGHPTENSMSISTTIHAIKEIIVSLNYVHFKVEIKSVDAKESFNGGVHVLVTGYLTLYILHHLLRLVYRFYQDISKLGHPKENGSMSISTTMQSIKKNIVSLNYVLFRAEIKSVDAQESFNGGVHILVTGYLTVKDNKYH</sequence>
<dbReference type="AlphaFoldDB" id="A0AAV6XGC2"/>
<dbReference type="Pfam" id="PF02136">
    <property type="entry name" value="NTF2"/>
    <property type="match status" value="2"/>
</dbReference>
<keyword evidence="4" id="KW-1185">Reference proteome</keyword>
<comment type="caution">
    <text evidence="3">The sequence shown here is derived from an EMBL/GenBank/DDBJ whole genome shotgun (WGS) entry which is preliminary data.</text>
</comment>
<dbReference type="GO" id="GO:0003729">
    <property type="term" value="F:mRNA binding"/>
    <property type="evidence" value="ECO:0007669"/>
    <property type="project" value="TreeGrafter"/>
</dbReference>
<dbReference type="PANTHER" id="PTHR10693">
    <property type="entry name" value="RAS GTPASE-ACTIVATING PROTEIN-BINDING PROTEIN"/>
    <property type="match status" value="1"/>
</dbReference>
<dbReference type="InterPro" id="IPR039539">
    <property type="entry name" value="Ras_GTPase_bind_prot"/>
</dbReference>
<dbReference type="InterPro" id="IPR032710">
    <property type="entry name" value="NTF2-like_dom_sf"/>
</dbReference>
<organism evidence="3 4">
    <name type="scientific">Buddleja alternifolia</name>
    <dbReference type="NCBI Taxonomy" id="168488"/>
    <lineage>
        <taxon>Eukaryota</taxon>
        <taxon>Viridiplantae</taxon>
        <taxon>Streptophyta</taxon>
        <taxon>Embryophyta</taxon>
        <taxon>Tracheophyta</taxon>
        <taxon>Spermatophyta</taxon>
        <taxon>Magnoliopsida</taxon>
        <taxon>eudicotyledons</taxon>
        <taxon>Gunneridae</taxon>
        <taxon>Pentapetalae</taxon>
        <taxon>asterids</taxon>
        <taxon>lamiids</taxon>
        <taxon>Lamiales</taxon>
        <taxon>Scrophulariaceae</taxon>
        <taxon>Buddlejeae</taxon>
        <taxon>Buddleja</taxon>
    </lineage>
</organism>
<dbReference type="SUPFAM" id="SSF54427">
    <property type="entry name" value="NTF2-like"/>
    <property type="match status" value="2"/>
</dbReference>
<gene>
    <name evidence="3" type="ORF">BUALT_Bualt05G0041900</name>
</gene>
<feature type="domain" description="NTF2" evidence="2">
    <location>
        <begin position="24"/>
        <end position="145"/>
    </location>
</feature>
<accession>A0AAV6XGC2</accession>
<evidence type="ECO:0000256" key="1">
    <source>
        <dbReference type="ARBA" id="ARBA00022884"/>
    </source>
</evidence>
<reference evidence="3" key="1">
    <citation type="submission" date="2019-10" db="EMBL/GenBank/DDBJ databases">
        <authorList>
            <person name="Zhang R."/>
            <person name="Pan Y."/>
            <person name="Wang J."/>
            <person name="Ma R."/>
            <person name="Yu S."/>
        </authorList>
    </citation>
    <scope>NUCLEOTIDE SEQUENCE</scope>
    <source>
        <strain evidence="3">LA-IB0</strain>
        <tissue evidence="3">Leaf</tissue>
    </source>
</reference>
<dbReference type="Proteomes" id="UP000826271">
    <property type="component" value="Unassembled WGS sequence"/>
</dbReference>
<keyword evidence="1" id="KW-0694">RNA-binding</keyword>
<dbReference type="EMBL" id="WHWC01000005">
    <property type="protein sequence ID" value="KAG8382106.1"/>
    <property type="molecule type" value="Genomic_DNA"/>
</dbReference>
<evidence type="ECO:0000313" key="3">
    <source>
        <dbReference type="EMBL" id="KAG8382106.1"/>
    </source>
</evidence>
<dbReference type="PANTHER" id="PTHR10693:SF20">
    <property type="entry name" value="AT27578P"/>
    <property type="match status" value="1"/>
</dbReference>